<dbReference type="EMBL" id="HG916852">
    <property type="protein sequence ID" value="CDM57672.1"/>
    <property type="molecule type" value="Genomic_DNA"/>
</dbReference>
<reference evidence="2" key="1">
    <citation type="submission" date="2013-11" db="EMBL/GenBank/DDBJ databases">
        <title>Draft genome sequence of the broad-host-range Rhizobium sp. LPU83 strain, a member of the low-genetic diversity Oregon-like Rhizobium sp. group.</title>
        <authorList>
            <person name="Wibberg D."/>
            <person name="Puehler A."/>
            <person name="Schlueter A."/>
        </authorList>
    </citation>
    <scope>NUCLEOTIDE SEQUENCE [LARGE SCALE GENOMIC DNA]</scope>
    <source>
        <strain evidence="2">LPU83</strain>
    </source>
</reference>
<proteinExistence type="predicted"/>
<gene>
    <name evidence="2" type="ORF">LPU83_2015</name>
</gene>
<dbReference type="RefSeq" id="WP_037069690.1">
    <property type="nucleotide sequence ID" value="NZ_HG916852.1"/>
</dbReference>
<evidence type="ECO:0000256" key="1">
    <source>
        <dbReference type="SAM" id="MobiDB-lite"/>
    </source>
</evidence>
<protein>
    <submittedName>
        <fullName evidence="2">Conserved protein</fullName>
    </submittedName>
</protein>
<feature type="region of interest" description="Disordered" evidence="1">
    <location>
        <begin position="1"/>
        <end position="99"/>
    </location>
</feature>
<dbReference type="KEGG" id="rhl:LPU83_2015"/>
<feature type="compositionally biased region" description="Polar residues" evidence="1">
    <location>
        <begin position="8"/>
        <end position="33"/>
    </location>
</feature>
<dbReference type="Proteomes" id="UP000019443">
    <property type="component" value="Chromosome"/>
</dbReference>
<keyword evidence="3" id="KW-1185">Reference proteome</keyword>
<sequence length="328" mass="36443">MTIGESANLPSGGSKTADPSTDLNNPENLNFLDSSDEDEQNNQAEGDEGIESETDEASEDGQESDDAEQQDDQDAESEGDEPEEEGEKEEPVVVTLKGGEQVPLEELKLGYMRDRDYRHKTQETANKAKSLDEMTTRVTRTVDAIATHLAGMLPEEPQHTLAIQDPNEYTRRKAIYDSALAQVNAIINLANEPKEVANKLTKQQEDESIAFNDAKLAEAFPQTRKSAEERRKFFEQTFQTARDLGFTDEELKGQIDHRYFKLAHYARIGLEAEQAKGKALAKVQNAPPAAVKVKQRAAVNADVQKSRDAMKKLSKTGSIQDALRIDFD</sequence>
<dbReference type="HOGENOM" id="CLU_073300_0_0_5"/>
<evidence type="ECO:0000313" key="2">
    <source>
        <dbReference type="EMBL" id="CDM57672.1"/>
    </source>
</evidence>
<dbReference type="AlphaFoldDB" id="W6R8R8"/>
<dbReference type="eggNOG" id="ENOG5033MPW">
    <property type="taxonomic scope" value="Bacteria"/>
</dbReference>
<dbReference type="PATRIC" id="fig|348824.6.peg.2173"/>
<feature type="compositionally biased region" description="Acidic residues" evidence="1">
    <location>
        <begin position="34"/>
        <end position="88"/>
    </location>
</feature>
<name>W6R8R8_9HYPH</name>
<evidence type="ECO:0000313" key="3">
    <source>
        <dbReference type="Proteomes" id="UP000019443"/>
    </source>
</evidence>
<organism evidence="2 3">
    <name type="scientific">Rhizobium favelukesii</name>
    <dbReference type="NCBI Taxonomy" id="348824"/>
    <lineage>
        <taxon>Bacteria</taxon>
        <taxon>Pseudomonadati</taxon>
        <taxon>Pseudomonadota</taxon>
        <taxon>Alphaproteobacteria</taxon>
        <taxon>Hyphomicrobiales</taxon>
        <taxon>Rhizobiaceae</taxon>
        <taxon>Rhizobium/Agrobacterium group</taxon>
        <taxon>Rhizobium</taxon>
    </lineage>
</organism>
<accession>W6R8R8</accession>